<dbReference type="EMBL" id="NAJN01000040">
    <property type="protein sequence ID" value="TKA80946.1"/>
    <property type="molecule type" value="Genomic_DNA"/>
</dbReference>
<dbReference type="PANTHER" id="PTHR42748:SF5">
    <property type="entry name" value="NITROGEN METABOLITE REPRESSION PROTEIN NMRA"/>
    <property type="match status" value="1"/>
</dbReference>
<proteinExistence type="inferred from homology"/>
<evidence type="ECO:0000313" key="6">
    <source>
        <dbReference type="Proteomes" id="UP000308768"/>
    </source>
</evidence>
<evidence type="ECO:0000256" key="3">
    <source>
        <dbReference type="SAM" id="MobiDB-lite"/>
    </source>
</evidence>
<dbReference type="STRING" id="331657.A0A4U0XWU6"/>
<dbReference type="Proteomes" id="UP000308768">
    <property type="component" value="Unassembled WGS sequence"/>
</dbReference>
<reference evidence="5 6" key="1">
    <citation type="submission" date="2017-03" db="EMBL/GenBank/DDBJ databases">
        <title>Genomes of endolithic fungi from Antarctica.</title>
        <authorList>
            <person name="Coleine C."/>
            <person name="Masonjones S."/>
            <person name="Stajich J.E."/>
        </authorList>
    </citation>
    <scope>NUCLEOTIDE SEQUENCE [LARGE SCALE GENOMIC DNA]</scope>
    <source>
        <strain evidence="5 6">CCFEE 5187</strain>
    </source>
</reference>
<organism evidence="5 6">
    <name type="scientific">Cryomyces minteri</name>
    <dbReference type="NCBI Taxonomy" id="331657"/>
    <lineage>
        <taxon>Eukaryota</taxon>
        <taxon>Fungi</taxon>
        <taxon>Dikarya</taxon>
        <taxon>Ascomycota</taxon>
        <taxon>Pezizomycotina</taxon>
        <taxon>Dothideomycetes</taxon>
        <taxon>Dothideomycetes incertae sedis</taxon>
        <taxon>Cryomyces</taxon>
    </lineage>
</organism>
<dbReference type="InterPro" id="IPR008030">
    <property type="entry name" value="NmrA-like"/>
</dbReference>
<dbReference type="Gene3D" id="3.40.50.720">
    <property type="entry name" value="NAD(P)-binding Rossmann-like Domain"/>
    <property type="match status" value="1"/>
</dbReference>
<evidence type="ECO:0000313" key="5">
    <source>
        <dbReference type="EMBL" id="TKA80946.1"/>
    </source>
</evidence>
<keyword evidence="2" id="KW-0521">NADP</keyword>
<dbReference type="InterPro" id="IPR036291">
    <property type="entry name" value="NAD(P)-bd_dom_sf"/>
</dbReference>
<dbReference type="PANTHER" id="PTHR42748">
    <property type="entry name" value="NITROGEN METABOLITE REPRESSION PROTEIN NMRA FAMILY MEMBER"/>
    <property type="match status" value="1"/>
</dbReference>
<sequence length="315" mass="35084">MLEKTVVTVNSTGRQSASFVRVASAVGWRVRAQVRSREGLVADELAGLPNVEIVEGSLEEEGIVEYLFKDIQVAFINTTPWGDEVAMGCALADAAKRAGVEHYIYSSMPDHSSLPYPLFRMELQDDGSFVWQAPFHPDDPLPWLDAEHDVGPAVLQVSKSGPEAWVGQRITLAFERLTPRQLCARFSRGVSRPVVYRHGPIEISVSTPAGYREHLEVLEETLGRQRAPYFGPDLEYPKEARSIWEGYRGIEEYAREVFPVEESANGMTWMDEREEDPTATTLAETPVDTPGTRTPSGARTPSRHPEGDEYFLGSC</sequence>
<gene>
    <name evidence="5" type="ORF">B0A49_00880</name>
</gene>
<dbReference type="Gene3D" id="3.90.25.10">
    <property type="entry name" value="UDP-galactose 4-epimerase, domain 1"/>
    <property type="match status" value="1"/>
</dbReference>
<accession>A0A4U0XWU6</accession>
<dbReference type="OrthoDB" id="5356836at2759"/>
<dbReference type="AlphaFoldDB" id="A0A4U0XWU6"/>
<dbReference type="Pfam" id="PF05368">
    <property type="entry name" value="NmrA"/>
    <property type="match status" value="1"/>
</dbReference>
<evidence type="ECO:0000259" key="4">
    <source>
        <dbReference type="Pfam" id="PF05368"/>
    </source>
</evidence>
<evidence type="ECO:0000256" key="1">
    <source>
        <dbReference type="ARBA" id="ARBA00006328"/>
    </source>
</evidence>
<comment type="caution">
    <text evidence="5">The sequence shown here is derived from an EMBL/GenBank/DDBJ whole genome shotgun (WGS) entry which is preliminary data.</text>
</comment>
<keyword evidence="6" id="KW-1185">Reference proteome</keyword>
<evidence type="ECO:0000256" key="2">
    <source>
        <dbReference type="ARBA" id="ARBA00022857"/>
    </source>
</evidence>
<feature type="domain" description="NmrA-like" evidence="4">
    <location>
        <begin position="3"/>
        <end position="112"/>
    </location>
</feature>
<comment type="similarity">
    <text evidence="1">Belongs to the NmrA-type oxidoreductase family.</text>
</comment>
<name>A0A4U0XWU6_9PEZI</name>
<protein>
    <recommendedName>
        <fullName evidence="4">NmrA-like domain-containing protein</fullName>
    </recommendedName>
</protein>
<dbReference type="GO" id="GO:0005634">
    <property type="term" value="C:nucleus"/>
    <property type="evidence" value="ECO:0007669"/>
    <property type="project" value="TreeGrafter"/>
</dbReference>
<feature type="region of interest" description="Disordered" evidence="3">
    <location>
        <begin position="273"/>
        <end position="315"/>
    </location>
</feature>
<dbReference type="InterPro" id="IPR051164">
    <property type="entry name" value="NmrA-like_oxidored"/>
</dbReference>
<dbReference type="SUPFAM" id="SSF51735">
    <property type="entry name" value="NAD(P)-binding Rossmann-fold domains"/>
    <property type="match status" value="1"/>
</dbReference>